<accession>A0ABT4U5J2</accession>
<evidence type="ECO:0000313" key="3">
    <source>
        <dbReference type="Proteomes" id="UP001527866"/>
    </source>
</evidence>
<evidence type="ECO:0000256" key="1">
    <source>
        <dbReference type="SAM" id="MobiDB-lite"/>
    </source>
</evidence>
<protein>
    <submittedName>
        <fullName evidence="2">Uncharacterized protein</fullName>
    </submittedName>
</protein>
<sequence length="237" mass="25220">MSDSSPGSSPAPEPQETPSADARPTWWSDRRYLIGGGVAVGLAAAVSLGVYATPPAAYEGIGDCDELLKDAVGHVTKDDVKVVELEPAFTAPPTAEDDTGPEYSACGGWVGEGELVVDITLYSPDTAASDYKPVKDRLASVRERADEGPEDDSEKLAAKDIEVGDEGFATLYKIVEEASYTAPSGEESLLHRANFRMSNVAVTVQYRTEDTTLPDEDLMLVTRVSEGLEESIDATAE</sequence>
<proteinExistence type="predicted"/>
<dbReference type="RefSeq" id="WP_270686694.1">
    <property type="nucleotide sequence ID" value="NZ_JAQFWQ010000044.1"/>
</dbReference>
<feature type="region of interest" description="Disordered" evidence="1">
    <location>
        <begin position="1"/>
        <end position="25"/>
    </location>
</feature>
<comment type="caution">
    <text evidence="2">The sequence shown here is derived from an EMBL/GenBank/DDBJ whole genome shotgun (WGS) entry which is preliminary data.</text>
</comment>
<dbReference type="EMBL" id="JAQFWQ010000044">
    <property type="protein sequence ID" value="MDA2812213.1"/>
    <property type="molecule type" value="Genomic_DNA"/>
</dbReference>
<evidence type="ECO:0000313" key="2">
    <source>
        <dbReference type="EMBL" id="MDA2812213.1"/>
    </source>
</evidence>
<gene>
    <name evidence="2" type="ORF">O4J56_16330</name>
</gene>
<dbReference type="Proteomes" id="UP001527866">
    <property type="component" value="Unassembled WGS sequence"/>
</dbReference>
<organism evidence="2 3">
    <name type="scientific">Nocardiopsis endophytica</name>
    <dbReference type="NCBI Taxonomy" id="3018445"/>
    <lineage>
        <taxon>Bacteria</taxon>
        <taxon>Bacillati</taxon>
        <taxon>Actinomycetota</taxon>
        <taxon>Actinomycetes</taxon>
        <taxon>Streptosporangiales</taxon>
        <taxon>Nocardiopsidaceae</taxon>
        <taxon>Nocardiopsis</taxon>
    </lineage>
</organism>
<keyword evidence="3" id="KW-1185">Reference proteome</keyword>
<name>A0ABT4U5J2_9ACTN</name>
<reference evidence="2 3" key="1">
    <citation type="submission" date="2023-01" db="EMBL/GenBank/DDBJ databases">
        <title>Draft genome sequence of Nocardiopsis sp. RSe5-2 isolated from halophytes.</title>
        <authorList>
            <person name="Duangmal K."/>
            <person name="Chantavorakit T."/>
        </authorList>
    </citation>
    <scope>NUCLEOTIDE SEQUENCE [LARGE SCALE GENOMIC DNA]</scope>
    <source>
        <strain evidence="2 3">RSe5-2</strain>
    </source>
</reference>